<sequence>MTSEETQWINDYLDLFNYAKQIGDLEWQQEITRSLAGWKEQTSQQALSTKAAELWRKFDVINRKMIDLYRQLRNSDDSSDLKTLREEVWLLKLQRVELSRQFKESF</sequence>
<protein>
    <submittedName>
        <fullName evidence="1">Uncharacterized protein</fullName>
    </submittedName>
</protein>
<comment type="caution">
    <text evidence="1">The sequence shown here is derived from an EMBL/GenBank/DDBJ whole genome shotgun (WGS) entry which is preliminary data.</text>
</comment>
<gene>
    <name evidence="1" type="ORF">PghCCS26_26830</name>
</gene>
<reference evidence="1 2" key="1">
    <citation type="submission" date="2023-05" db="EMBL/GenBank/DDBJ databases">
        <title>Draft genome of Paenibacillus sp. CCS26.</title>
        <authorList>
            <person name="Akita H."/>
            <person name="Shinto Y."/>
            <person name="Kimura Z."/>
        </authorList>
    </citation>
    <scope>NUCLEOTIDE SEQUENCE [LARGE SCALE GENOMIC DNA]</scope>
    <source>
        <strain evidence="1 2">CCS26</strain>
    </source>
</reference>
<proteinExistence type="predicted"/>
<dbReference type="Proteomes" id="UP001285921">
    <property type="component" value="Unassembled WGS sequence"/>
</dbReference>
<name>A0ABQ6NN89_9BACL</name>
<accession>A0ABQ6NN89</accession>
<keyword evidence="2" id="KW-1185">Reference proteome</keyword>
<organism evidence="1 2">
    <name type="scientific">Paenibacillus glycanilyticus</name>
    <dbReference type="NCBI Taxonomy" id="126569"/>
    <lineage>
        <taxon>Bacteria</taxon>
        <taxon>Bacillati</taxon>
        <taxon>Bacillota</taxon>
        <taxon>Bacilli</taxon>
        <taxon>Bacillales</taxon>
        <taxon>Paenibacillaceae</taxon>
        <taxon>Paenibacillus</taxon>
    </lineage>
</organism>
<evidence type="ECO:0000313" key="2">
    <source>
        <dbReference type="Proteomes" id="UP001285921"/>
    </source>
</evidence>
<dbReference type="RefSeq" id="WP_127496406.1">
    <property type="nucleotide sequence ID" value="NZ_BTCL01000008.1"/>
</dbReference>
<dbReference type="EMBL" id="BTCL01000008">
    <property type="protein sequence ID" value="GMK45555.1"/>
    <property type="molecule type" value="Genomic_DNA"/>
</dbReference>
<evidence type="ECO:0000313" key="1">
    <source>
        <dbReference type="EMBL" id="GMK45555.1"/>
    </source>
</evidence>